<evidence type="ECO:0000313" key="3">
    <source>
        <dbReference type="EMBL" id="MDO9707922.1"/>
    </source>
</evidence>
<dbReference type="PIRSF" id="PIRSF001235">
    <property type="entry name" value="Amidase_carbamoylase"/>
    <property type="match status" value="1"/>
</dbReference>
<sequence>MTATNIPLSAARLWDSLMAMARIGGLPGGGCNRQALTDEDAEGRRQLIAWGEAIGLEVSIDRLGTIALLRPGRDPSRRPVAIGSHLDTVPTGGKFDGPYGVLAGLEILRALHEAGAETEAPILLINWTNEEGARFFPPMAASEVAMGLRAEAALLATPERAGPATFGGELARTGFAGPADPAALQGIDAYFETHIEQGPVLEAMGAPIGIVTHALAAQTLEVAVTGRDGHTGAPMEGRADALAAAAAFILAAERLARESGGEAIASVTRIAITPDARGNIPSGARLVCSLRHRSQPGLEALIAALRGEAAAIAAARPGIGFALEEQWGYPQTDFDPALYGRLEAAAQRRGIASHRMPTAIGHDAIQVARARPAALMFIPCHGGLSHNEAESITPAWAEAGLLVLADAVLETAGLIR</sequence>
<dbReference type="EC" id="3.5.-.-" evidence="3"/>
<keyword evidence="4" id="KW-1185">Reference proteome</keyword>
<comment type="similarity">
    <text evidence="1">Belongs to the peptidase M20 family.</text>
</comment>
<dbReference type="RefSeq" id="WP_305102782.1">
    <property type="nucleotide sequence ID" value="NZ_JAUTWS010000004.1"/>
</dbReference>
<gene>
    <name evidence="3" type="ORF">Q7A36_06180</name>
</gene>
<dbReference type="EMBL" id="JAUTWS010000004">
    <property type="protein sequence ID" value="MDO9707922.1"/>
    <property type="molecule type" value="Genomic_DNA"/>
</dbReference>
<dbReference type="PANTHER" id="PTHR32494">
    <property type="entry name" value="ALLANTOATE DEIMINASE-RELATED"/>
    <property type="match status" value="1"/>
</dbReference>
<dbReference type="InterPro" id="IPR002933">
    <property type="entry name" value="Peptidase_M20"/>
</dbReference>
<evidence type="ECO:0000256" key="1">
    <source>
        <dbReference type="ARBA" id="ARBA00006153"/>
    </source>
</evidence>
<dbReference type="PANTHER" id="PTHR32494:SF5">
    <property type="entry name" value="ALLANTOATE AMIDOHYDROLASE"/>
    <property type="match status" value="1"/>
</dbReference>
<dbReference type="CDD" id="cd03884">
    <property type="entry name" value="M20_bAS"/>
    <property type="match status" value="1"/>
</dbReference>
<proteinExistence type="inferred from homology"/>
<accession>A0ABT9DVJ6</accession>
<evidence type="ECO:0000256" key="2">
    <source>
        <dbReference type="ARBA" id="ARBA00022801"/>
    </source>
</evidence>
<dbReference type="SUPFAM" id="SSF55031">
    <property type="entry name" value="Bacterial exopeptidase dimerisation domain"/>
    <property type="match status" value="1"/>
</dbReference>
<comment type="caution">
    <text evidence="3">The sequence shown here is derived from an EMBL/GenBank/DDBJ whole genome shotgun (WGS) entry which is preliminary data.</text>
</comment>
<dbReference type="Gene3D" id="3.30.70.360">
    <property type="match status" value="1"/>
</dbReference>
<dbReference type="Pfam" id="PF01546">
    <property type="entry name" value="Peptidase_M20"/>
    <property type="match status" value="1"/>
</dbReference>
<dbReference type="Proteomes" id="UP001243009">
    <property type="component" value="Unassembled WGS sequence"/>
</dbReference>
<organism evidence="3 4">
    <name type="scientific">Paracraurococcus lichenis</name>
    <dbReference type="NCBI Taxonomy" id="3064888"/>
    <lineage>
        <taxon>Bacteria</taxon>
        <taxon>Pseudomonadati</taxon>
        <taxon>Pseudomonadota</taxon>
        <taxon>Alphaproteobacteria</taxon>
        <taxon>Acetobacterales</taxon>
        <taxon>Roseomonadaceae</taxon>
        <taxon>Paracraurococcus</taxon>
    </lineage>
</organism>
<dbReference type="InterPro" id="IPR010158">
    <property type="entry name" value="Amidase_Cbmase"/>
</dbReference>
<dbReference type="PROSITE" id="PS00758">
    <property type="entry name" value="ARGE_DAPE_CPG2_1"/>
    <property type="match status" value="1"/>
</dbReference>
<dbReference type="NCBIfam" id="TIGR01879">
    <property type="entry name" value="hydantase"/>
    <property type="match status" value="1"/>
</dbReference>
<evidence type="ECO:0000313" key="4">
    <source>
        <dbReference type="Proteomes" id="UP001243009"/>
    </source>
</evidence>
<dbReference type="SUPFAM" id="SSF53187">
    <property type="entry name" value="Zn-dependent exopeptidases"/>
    <property type="match status" value="1"/>
</dbReference>
<keyword evidence="2 3" id="KW-0378">Hydrolase</keyword>
<dbReference type="InterPro" id="IPR036264">
    <property type="entry name" value="Bact_exopeptidase_dim_dom"/>
</dbReference>
<dbReference type="InterPro" id="IPR001261">
    <property type="entry name" value="ArgE/DapE_CS"/>
</dbReference>
<dbReference type="GO" id="GO:0016787">
    <property type="term" value="F:hydrolase activity"/>
    <property type="evidence" value="ECO:0007669"/>
    <property type="project" value="UniProtKB-KW"/>
</dbReference>
<name>A0ABT9DVJ6_9PROT</name>
<dbReference type="Gene3D" id="3.40.630.10">
    <property type="entry name" value="Zn peptidases"/>
    <property type="match status" value="1"/>
</dbReference>
<protein>
    <submittedName>
        <fullName evidence="3">Hydantoinase/carbamoylase family amidase</fullName>
        <ecNumber evidence="3">3.5.-.-</ecNumber>
    </submittedName>
</protein>
<reference evidence="3 4" key="1">
    <citation type="submission" date="2023-08" db="EMBL/GenBank/DDBJ databases">
        <title>The draft genome sequence of Paracraurococcus sp. LOR1-02.</title>
        <authorList>
            <person name="Kingkaew E."/>
            <person name="Tanasupawat S."/>
        </authorList>
    </citation>
    <scope>NUCLEOTIDE SEQUENCE [LARGE SCALE GENOMIC DNA]</scope>
    <source>
        <strain evidence="3 4">LOR1-02</strain>
    </source>
</reference>